<evidence type="ECO:0000256" key="3">
    <source>
        <dbReference type="ARBA" id="ARBA00022989"/>
    </source>
</evidence>
<evidence type="ECO:0000256" key="4">
    <source>
        <dbReference type="ARBA" id="ARBA00023136"/>
    </source>
</evidence>
<keyword evidence="4 7" id="KW-0472">Membrane</keyword>
<dbReference type="RefSeq" id="XP_006690688.1">
    <property type="nucleotide sequence ID" value="XM_006690625.1"/>
</dbReference>
<feature type="region of interest" description="Disordered" evidence="6">
    <location>
        <begin position="329"/>
        <end position="410"/>
    </location>
</feature>
<dbReference type="Proteomes" id="UP000008066">
    <property type="component" value="Unassembled WGS sequence"/>
</dbReference>
<feature type="transmembrane region" description="Helical" evidence="7">
    <location>
        <begin position="267"/>
        <end position="285"/>
    </location>
</feature>
<evidence type="ECO:0000256" key="5">
    <source>
        <dbReference type="ARBA" id="ARBA00023242"/>
    </source>
</evidence>
<name>G0RZ18_CHATD</name>
<dbReference type="GO" id="GO:0005637">
    <property type="term" value="C:nuclear inner membrane"/>
    <property type="evidence" value="ECO:0007669"/>
    <property type="project" value="UniProtKB-SubCell"/>
</dbReference>
<dbReference type="STRING" id="759272.G0RZ18"/>
<dbReference type="GO" id="GO:0034992">
    <property type="term" value="C:microtubule organizing center attachment site"/>
    <property type="evidence" value="ECO:0007669"/>
    <property type="project" value="TreeGrafter"/>
</dbReference>
<feature type="compositionally biased region" description="Polar residues" evidence="6">
    <location>
        <begin position="430"/>
        <end position="443"/>
    </location>
</feature>
<feature type="compositionally biased region" description="Basic and acidic residues" evidence="6">
    <location>
        <begin position="362"/>
        <end position="371"/>
    </location>
</feature>
<keyword evidence="10" id="KW-1185">Reference proteome</keyword>
<evidence type="ECO:0000313" key="9">
    <source>
        <dbReference type="EMBL" id="EGS23446.1"/>
    </source>
</evidence>
<dbReference type="EMBL" id="GL988032">
    <property type="protein sequence ID" value="EGS23446.1"/>
    <property type="molecule type" value="Genomic_DNA"/>
</dbReference>
<protein>
    <recommendedName>
        <fullName evidence="8">Ima1 N-terminal domain-containing protein</fullName>
    </recommendedName>
</protein>
<feature type="transmembrane region" description="Helical" evidence="7">
    <location>
        <begin position="186"/>
        <end position="207"/>
    </location>
</feature>
<dbReference type="InterPro" id="IPR042321">
    <property type="entry name" value="Ima1"/>
</dbReference>
<evidence type="ECO:0000256" key="2">
    <source>
        <dbReference type="ARBA" id="ARBA00022692"/>
    </source>
</evidence>
<feature type="region of interest" description="Disordered" evidence="6">
    <location>
        <begin position="430"/>
        <end position="454"/>
    </location>
</feature>
<dbReference type="InterPro" id="IPR018617">
    <property type="entry name" value="Ima1_N"/>
</dbReference>
<dbReference type="GO" id="GO:0034506">
    <property type="term" value="C:chromosome, centromeric core domain"/>
    <property type="evidence" value="ECO:0007669"/>
    <property type="project" value="TreeGrafter"/>
</dbReference>
<dbReference type="AlphaFoldDB" id="G0RZ18"/>
<feature type="transmembrane region" description="Helical" evidence="7">
    <location>
        <begin position="297"/>
        <end position="319"/>
    </location>
</feature>
<dbReference type="Pfam" id="PF09779">
    <property type="entry name" value="Ima1_N"/>
    <property type="match status" value="1"/>
</dbReference>
<dbReference type="HOGENOM" id="CLU_013127_0_0_1"/>
<dbReference type="OMA" id="YPQVCES"/>
<proteinExistence type="predicted"/>
<feature type="compositionally biased region" description="Basic residues" evidence="6">
    <location>
        <begin position="336"/>
        <end position="358"/>
    </location>
</feature>
<evidence type="ECO:0000256" key="6">
    <source>
        <dbReference type="SAM" id="MobiDB-lite"/>
    </source>
</evidence>
<sequence length="618" mass="69419">MPLRTRYLTCFYCGRRTSTRWDRSIRRFDCPSCEATNYLDENGDITDPPVATDTEATPKRLAIARPSSPMGSPTSERIFCDTCLKNQHLLSASLAQYLPDPDEPDYAEREASLAEFRAAQERLYPQICPECEPKVRARLGRAEYTAKTDALRRMVDRSAAVRKEVMSRRWLEMPHALGKRLREIGFVLQLVWHAAVMNGLLLAYLVWAGLGEGVFTMRVLRVFARVLGWLPAPERLLSWSVWSGVMGVWWNPRFAHTMQGFTKPVEGVPMWYICQVVAIGLRVWLQRLELLALADPFLINKQFLVHMAAVLIAILIFILSPRTIHPSKAPLFGNTKPRRPNKLHKSPPRRRAGTRKAQPRGVDTRPDELKSMAELLDEISRSPTSTNNPPSPVEMSPAISRTRPQPPMGHAHTLAAQNITASLQRIDSLNISRSSPGTNSSPFVNGDYGSGSDEMDWTPTPSTSFISPYRAFNTRDQRPAQPFGAAPTNPDSGKPFWYRVPPAPTTPAQRAFNPPNQPRLRPSPIDKEEQGKRMIRFRGADGTVLARDVNGGGDNNKNGEGDVKFAEPSFFAENVVRREDPRDGLTGLFEGSFRLEEKEEKSGGWLRRIGWGGGEKRE</sequence>
<evidence type="ECO:0000256" key="7">
    <source>
        <dbReference type="SAM" id="Phobius"/>
    </source>
</evidence>
<accession>G0RZ18</accession>
<dbReference type="eggNOG" id="KOG4623">
    <property type="taxonomic scope" value="Eukaryota"/>
</dbReference>
<dbReference type="GO" id="GO:0044732">
    <property type="term" value="C:mitotic spindle pole body"/>
    <property type="evidence" value="ECO:0007669"/>
    <property type="project" value="TreeGrafter"/>
</dbReference>
<keyword evidence="2 7" id="KW-0812">Transmembrane</keyword>
<organism evidence="10">
    <name type="scientific">Chaetomium thermophilum (strain DSM 1495 / CBS 144.50 / IMI 039719)</name>
    <name type="common">Thermochaetoides thermophila</name>
    <dbReference type="NCBI Taxonomy" id="759272"/>
    <lineage>
        <taxon>Eukaryota</taxon>
        <taxon>Fungi</taxon>
        <taxon>Dikarya</taxon>
        <taxon>Ascomycota</taxon>
        <taxon>Pezizomycotina</taxon>
        <taxon>Sordariomycetes</taxon>
        <taxon>Sordariomycetidae</taxon>
        <taxon>Sordariales</taxon>
        <taxon>Chaetomiaceae</taxon>
        <taxon>Thermochaetoides</taxon>
    </lineage>
</organism>
<gene>
    <name evidence="9" type="ORF">CTHT_0001390</name>
</gene>
<comment type="subcellular location">
    <subcellularLocation>
        <location evidence="1">Nucleus inner membrane</location>
        <topology evidence="1">Multi-pass membrane protein</topology>
    </subcellularLocation>
</comment>
<dbReference type="GO" id="GO:0071765">
    <property type="term" value="P:nuclear inner membrane organization"/>
    <property type="evidence" value="ECO:0007669"/>
    <property type="project" value="InterPro"/>
</dbReference>
<dbReference type="PANTHER" id="PTHR28538">
    <property type="entry name" value="INTEGRAL INNER NUCLEAR MEMBRANE PROTEIN IMA1"/>
    <property type="match status" value="1"/>
</dbReference>
<feature type="region of interest" description="Disordered" evidence="6">
    <location>
        <begin position="479"/>
        <end position="531"/>
    </location>
</feature>
<dbReference type="KEGG" id="cthr:CTHT_0001390"/>
<feature type="domain" description="Ima1 N-terminal" evidence="8">
    <location>
        <begin position="8"/>
        <end position="135"/>
    </location>
</feature>
<dbReference type="OrthoDB" id="5966927at2759"/>
<dbReference type="PANTHER" id="PTHR28538:SF1">
    <property type="entry name" value="INTEGRAL INNER NUCLEAR MEMBRANE PROTEIN IMA1"/>
    <property type="match status" value="1"/>
</dbReference>
<evidence type="ECO:0000259" key="8">
    <source>
        <dbReference type="Pfam" id="PF09779"/>
    </source>
</evidence>
<evidence type="ECO:0000256" key="1">
    <source>
        <dbReference type="ARBA" id="ARBA00004473"/>
    </source>
</evidence>
<evidence type="ECO:0000313" key="10">
    <source>
        <dbReference type="Proteomes" id="UP000008066"/>
    </source>
</evidence>
<reference evidence="9 10" key="1">
    <citation type="journal article" date="2011" name="Cell">
        <title>Insight into structure and assembly of the nuclear pore complex by utilizing the genome of a eukaryotic thermophile.</title>
        <authorList>
            <person name="Amlacher S."/>
            <person name="Sarges P."/>
            <person name="Flemming D."/>
            <person name="van Noort V."/>
            <person name="Kunze R."/>
            <person name="Devos D.P."/>
            <person name="Arumugam M."/>
            <person name="Bork P."/>
            <person name="Hurt E."/>
        </authorList>
    </citation>
    <scope>NUCLEOTIDE SEQUENCE [LARGE SCALE GENOMIC DNA]</scope>
    <source>
        <strain evidence="10">DSM 1495 / CBS 144.50 / IMI 039719</strain>
    </source>
</reference>
<keyword evidence="3 7" id="KW-1133">Transmembrane helix</keyword>
<keyword evidence="5" id="KW-0539">Nucleus</keyword>
<dbReference type="GeneID" id="18254177"/>